<feature type="transmembrane region" description="Helical" evidence="1">
    <location>
        <begin position="6"/>
        <end position="24"/>
    </location>
</feature>
<accession>A0A128A181</accession>
<evidence type="ECO:0000313" key="2">
    <source>
        <dbReference type="EMBL" id="CUR51119.1"/>
    </source>
</evidence>
<gene>
    <name evidence="2" type="ORF">NDEV_0354</name>
</gene>
<dbReference type="KEGG" id="ndv:NDEV_0354"/>
<keyword evidence="3" id="KW-1185">Reference proteome</keyword>
<keyword evidence="1" id="KW-0812">Transmembrane</keyword>
<dbReference type="EMBL" id="LN890280">
    <property type="protein sequence ID" value="CUR51119.1"/>
    <property type="molecule type" value="Genomic_DNA"/>
</dbReference>
<reference evidence="3" key="1">
    <citation type="submission" date="2015-10" db="EMBL/GenBank/DDBJ databases">
        <authorList>
            <person name="Lehtovirta-Morley L.E."/>
            <person name="Vieille C."/>
        </authorList>
    </citation>
    <scope>NUCLEOTIDE SEQUENCE [LARGE SCALE GENOMIC DNA]</scope>
</reference>
<name>A0A128A181_9ARCH</name>
<keyword evidence="1" id="KW-1133">Transmembrane helix</keyword>
<keyword evidence="1" id="KW-0472">Membrane</keyword>
<organism evidence="2 3">
    <name type="scientific">Nitrosotalea devaniterrae</name>
    <dbReference type="NCBI Taxonomy" id="1078905"/>
    <lineage>
        <taxon>Archaea</taxon>
        <taxon>Nitrososphaerota</taxon>
        <taxon>Nitrososphaeria</taxon>
        <taxon>Nitrosotaleales</taxon>
        <taxon>Nitrosotaleaceae</taxon>
        <taxon>Nitrosotalea</taxon>
    </lineage>
</organism>
<protein>
    <recommendedName>
        <fullName evidence="4">Intracellular proteinase inhibitor BsuPI domain-containing protein</fullName>
    </recommendedName>
</protein>
<dbReference type="Proteomes" id="UP000196239">
    <property type="component" value="Chromosome 1"/>
</dbReference>
<evidence type="ECO:0008006" key="4">
    <source>
        <dbReference type="Google" id="ProtNLM"/>
    </source>
</evidence>
<sequence length="149" mass="16359">MIPKGAAIFFIVGFVAAGLLGVYLSQVENQIPTLVYVNGPSLTIIPDKINYHSGESIHIRIINSGTVQLTFADSSYGLKIAQLDGTVIYVPVSVKVVSKLEPKEEKDFVWDQIKSDGSKTYQGRYKIISSTYSDFGDVLQKSVTINILK</sequence>
<proteinExistence type="predicted"/>
<evidence type="ECO:0000313" key="3">
    <source>
        <dbReference type="Proteomes" id="UP000196239"/>
    </source>
</evidence>
<evidence type="ECO:0000256" key="1">
    <source>
        <dbReference type="SAM" id="Phobius"/>
    </source>
</evidence>
<dbReference type="AlphaFoldDB" id="A0A128A181"/>